<sequence length="461" mass="52732">MDRDLIKLGAKIELAKRGFFFYCNLKAPDFYKKDRKFLVDLCNELQAFYEQSGYDVLIINEPPRHGKSRTAGCFVEWILGEHPEEKIMTGSYNETLSTVFSKNVRNTIQEEKADKNKVVYTDVFPDRAIKKGDGSMNLWSLEGGYNNYLATSPGGTATGFGASILIIDDLIKNAEEAYNESIKEKHWDWFVNTMLSRLEEGGKIIIIMTRWASDDLAGKALEELPELGYKVKHVNMKAMQDDGSMLCDEILSKESFLLKTKAMGEDIASANYQQEPIDLKGKLYELKTYEELPTFKHIYNYTDTADKGDDYLCSIDYGVSFDNEAYIIDVLYTKDDMEITEKAQAEMMHKDKVNKARIESNNGGGVYARNVERIMKVELNTNHTVFDAFHQSNNKQARILSNSSWVNQHIYVPTTWRNKWPEFAKDVIKYQREGKNKHDDCADAITGIAETLSKPPTYSFD</sequence>
<proteinExistence type="predicted"/>
<accession>A0ABY7JTG6</accession>
<dbReference type="Pfam" id="PF03237">
    <property type="entry name" value="Terminase_6N"/>
    <property type="match status" value="1"/>
</dbReference>
<keyword evidence="2" id="KW-1185">Reference proteome</keyword>
<gene>
    <name evidence="1" type="primary">terL</name>
    <name evidence="1" type="ORF">O0R46_03085</name>
</gene>
<dbReference type="NCBIfam" id="TIGR01630">
    <property type="entry name" value="psiM2_ORF9"/>
    <property type="match status" value="1"/>
</dbReference>
<dbReference type="RefSeq" id="WP_269312116.1">
    <property type="nucleotide sequence ID" value="NZ_CP114052.1"/>
</dbReference>
<evidence type="ECO:0000313" key="2">
    <source>
        <dbReference type="Proteomes" id="UP001164187"/>
    </source>
</evidence>
<organism evidence="1 2">
    <name type="scientific">Peptostreptococcus equinus</name>
    <dbReference type="NCBI Taxonomy" id="3003601"/>
    <lineage>
        <taxon>Bacteria</taxon>
        <taxon>Bacillati</taxon>
        <taxon>Bacillota</taxon>
        <taxon>Clostridia</taxon>
        <taxon>Peptostreptococcales</taxon>
        <taxon>Peptostreptococcaceae</taxon>
        <taxon>Peptostreptococcus</taxon>
    </lineage>
</organism>
<name>A0ABY7JTG6_9FIRM</name>
<dbReference type="EMBL" id="CP114052">
    <property type="protein sequence ID" value="WAW15443.1"/>
    <property type="molecule type" value="Genomic_DNA"/>
</dbReference>
<reference evidence="1" key="1">
    <citation type="submission" date="2022-12" db="EMBL/GenBank/DDBJ databases">
        <title>Peptostreptococcus.</title>
        <authorList>
            <person name="Lee S.H."/>
        </authorList>
    </citation>
    <scope>NUCLEOTIDE SEQUENCE</scope>
    <source>
        <strain evidence="1">CBA3647</strain>
    </source>
</reference>
<protein>
    <submittedName>
        <fullName evidence="1">Phage terminase large subunit</fullName>
    </submittedName>
</protein>
<dbReference type="InterPro" id="IPR006517">
    <property type="entry name" value="Phage_terminase_lsu-like_C"/>
</dbReference>
<evidence type="ECO:0000313" key="1">
    <source>
        <dbReference type="EMBL" id="WAW15443.1"/>
    </source>
</evidence>
<dbReference type="Proteomes" id="UP001164187">
    <property type="component" value="Chromosome"/>
</dbReference>